<dbReference type="InterPro" id="IPR036291">
    <property type="entry name" value="NAD(P)-bd_dom_sf"/>
</dbReference>
<dbReference type="OrthoDB" id="5307821at2759"/>
<proteinExistence type="inferred from homology"/>
<name>A0A0C9ZZB3_9AGAM</name>
<keyword evidence="2" id="KW-0521">NADP</keyword>
<dbReference type="HOGENOM" id="CLU_010194_2_3_1"/>
<evidence type="ECO:0000256" key="4">
    <source>
        <dbReference type="RuleBase" id="RU000363"/>
    </source>
</evidence>
<dbReference type="AlphaFoldDB" id="A0A0C9ZZB3"/>
<evidence type="ECO:0000313" key="7">
    <source>
        <dbReference type="Proteomes" id="UP000054018"/>
    </source>
</evidence>
<dbReference type="PANTHER" id="PTHR43008">
    <property type="entry name" value="BENZIL REDUCTASE"/>
    <property type="match status" value="1"/>
</dbReference>
<reference evidence="6 7" key="1">
    <citation type="submission" date="2014-04" db="EMBL/GenBank/DDBJ databases">
        <authorList>
            <consortium name="DOE Joint Genome Institute"/>
            <person name="Kuo A."/>
            <person name="Kohler A."/>
            <person name="Costa M.D."/>
            <person name="Nagy L.G."/>
            <person name="Floudas D."/>
            <person name="Copeland A."/>
            <person name="Barry K.W."/>
            <person name="Cichocki N."/>
            <person name="Veneault-Fourrey C."/>
            <person name="LaButti K."/>
            <person name="Lindquist E.A."/>
            <person name="Lipzen A."/>
            <person name="Lundell T."/>
            <person name="Morin E."/>
            <person name="Murat C."/>
            <person name="Sun H."/>
            <person name="Tunlid A."/>
            <person name="Henrissat B."/>
            <person name="Grigoriev I.V."/>
            <person name="Hibbett D.S."/>
            <person name="Martin F."/>
            <person name="Nordberg H.P."/>
            <person name="Cantor M.N."/>
            <person name="Hua S.X."/>
        </authorList>
    </citation>
    <scope>NUCLEOTIDE SEQUENCE [LARGE SCALE GENOMIC DNA]</scope>
    <source>
        <strain evidence="6 7">441</strain>
    </source>
</reference>
<dbReference type="Proteomes" id="UP000054018">
    <property type="component" value="Unassembled WGS sequence"/>
</dbReference>
<dbReference type="SUPFAM" id="SSF51735">
    <property type="entry name" value="NAD(P)-binding Rossmann-fold domains"/>
    <property type="match status" value="1"/>
</dbReference>
<dbReference type="CDD" id="cd05233">
    <property type="entry name" value="SDR_c"/>
    <property type="match status" value="1"/>
</dbReference>
<dbReference type="GO" id="GO:0050664">
    <property type="term" value="F:oxidoreductase activity, acting on NAD(P)H, oxygen as acceptor"/>
    <property type="evidence" value="ECO:0007669"/>
    <property type="project" value="TreeGrafter"/>
</dbReference>
<dbReference type="Gene3D" id="3.40.50.720">
    <property type="entry name" value="NAD(P)-binding Rossmann-like Domain"/>
    <property type="match status" value="1"/>
</dbReference>
<dbReference type="SMART" id="SM00822">
    <property type="entry name" value="PKS_KR"/>
    <property type="match status" value="1"/>
</dbReference>
<dbReference type="InterPro" id="IPR002347">
    <property type="entry name" value="SDR_fam"/>
</dbReference>
<gene>
    <name evidence="6" type="ORF">PISMIDRAFT_93246</name>
</gene>
<dbReference type="STRING" id="765257.A0A0C9ZZB3"/>
<dbReference type="GO" id="GO:0016616">
    <property type="term" value="F:oxidoreductase activity, acting on the CH-OH group of donors, NAD or NADP as acceptor"/>
    <property type="evidence" value="ECO:0007669"/>
    <property type="project" value="UniProtKB-ARBA"/>
</dbReference>
<feature type="domain" description="Ketoreductase" evidence="5">
    <location>
        <begin position="42"/>
        <end position="230"/>
    </location>
</feature>
<dbReference type="PRINTS" id="PR00080">
    <property type="entry name" value="SDRFAMILY"/>
</dbReference>
<keyword evidence="3" id="KW-0560">Oxidoreductase</keyword>
<organism evidence="6 7">
    <name type="scientific">Pisolithus microcarpus 441</name>
    <dbReference type="NCBI Taxonomy" id="765257"/>
    <lineage>
        <taxon>Eukaryota</taxon>
        <taxon>Fungi</taxon>
        <taxon>Dikarya</taxon>
        <taxon>Basidiomycota</taxon>
        <taxon>Agaricomycotina</taxon>
        <taxon>Agaricomycetes</taxon>
        <taxon>Agaricomycetidae</taxon>
        <taxon>Boletales</taxon>
        <taxon>Sclerodermatineae</taxon>
        <taxon>Pisolithaceae</taxon>
        <taxon>Pisolithus</taxon>
    </lineage>
</organism>
<dbReference type="PROSITE" id="PS00061">
    <property type="entry name" value="ADH_SHORT"/>
    <property type="match status" value="1"/>
</dbReference>
<dbReference type="InterPro" id="IPR020904">
    <property type="entry name" value="Sc_DH/Rdtase_CS"/>
</dbReference>
<evidence type="ECO:0000256" key="2">
    <source>
        <dbReference type="ARBA" id="ARBA00022857"/>
    </source>
</evidence>
<dbReference type="InterPro" id="IPR057326">
    <property type="entry name" value="KR_dom"/>
</dbReference>
<comment type="similarity">
    <text evidence="1 4">Belongs to the short-chain dehydrogenases/reductases (SDR) family.</text>
</comment>
<evidence type="ECO:0000256" key="3">
    <source>
        <dbReference type="ARBA" id="ARBA00023002"/>
    </source>
</evidence>
<accession>A0A0C9ZZB3</accession>
<sequence>MPLDHGPSPLRPPPIRATSSYRRVEIMSPIDNDVHPVIHTGRVAVITGAAGGIGKAAAIELAKVGLKIALADINEEALTTAGKEVTAIAGDGNVLVIPADVSKIDEVVRLRDKVYEAWGEVAVLMNNAAIAPPSKSWDDLDNWRRTFEVNLFGVVNVQQTFVRSMLHQENQAIVINTGSKQGITNPPGNPAYNASKAAVKSLTEGLAHELRENPSCNVTAHLFVPGWTHTGLTAPQGGEKPAGAWTAEETVQYMLDGVRHGDFYIICPDNETTRDLDQLRITWAASDVVEGRPALSRWHKDWKPLYEEYVREGLTGME</sequence>
<keyword evidence="7" id="KW-1185">Reference proteome</keyword>
<evidence type="ECO:0000256" key="1">
    <source>
        <dbReference type="ARBA" id="ARBA00006484"/>
    </source>
</evidence>
<dbReference type="PRINTS" id="PR00081">
    <property type="entry name" value="GDHRDH"/>
</dbReference>
<dbReference type="EMBL" id="KN833696">
    <property type="protein sequence ID" value="KIK27537.1"/>
    <property type="molecule type" value="Genomic_DNA"/>
</dbReference>
<evidence type="ECO:0000259" key="5">
    <source>
        <dbReference type="SMART" id="SM00822"/>
    </source>
</evidence>
<dbReference type="PANTHER" id="PTHR43008:SF7">
    <property type="entry name" value="SHORT CHAIN DEHYDROGENASE_REDUCTASE (AFU_ORTHOLOGUE AFUA_2G00830)"/>
    <property type="match status" value="1"/>
</dbReference>
<evidence type="ECO:0000313" key="6">
    <source>
        <dbReference type="EMBL" id="KIK27537.1"/>
    </source>
</evidence>
<dbReference type="Pfam" id="PF00106">
    <property type="entry name" value="adh_short"/>
    <property type="match status" value="1"/>
</dbReference>
<reference evidence="7" key="2">
    <citation type="submission" date="2015-01" db="EMBL/GenBank/DDBJ databases">
        <title>Evolutionary Origins and Diversification of the Mycorrhizal Mutualists.</title>
        <authorList>
            <consortium name="DOE Joint Genome Institute"/>
            <consortium name="Mycorrhizal Genomics Consortium"/>
            <person name="Kohler A."/>
            <person name="Kuo A."/>
            <person name="Nagy L.G."/>
            <person name="Floudas D."/>
            <person name="Copeland A."/>
            <person name="Barry K.W."/>
            <person name="Cichocki N."/>
            <person name="Veneault-Fourrey C."/>
            <person name="LaButti K."/>
            <person name="Lindquist E.A."/>
            <person name="Lipzen A."/>
            <person name="Lundell T."/>
            <person name="Morin E."/>
            <person name="Murat C."/>
            <person name="Riley R."/>
            <person name="Ohm R."/>
            <person name="Sun H."/>
            <person name="Tunlid A."/>
            <person name="Henrissat B."/>
            <person name="Grigoriev I.V."/>
            <person name="Hibbett D.S."/>
            <person name="Martin F."/>
        </authorList>
    </citation>
    <scope>NUCLEOTIDE SEQUENCE [LARGE SCALE GENOMIC DNA]</scope>
    <source>
        <strain evidence="7">441</strain>
    </source>
</reference>
<protein>
    <recommendedName>
        <fullName evidence="5">Ketoreductase domain-containing protein</fullName>
    </recommendedName>
</protein>